<feature type="transmembrane region" description="Helical" evidence="4">
    <location>
        <begin position="444"/>
        <end position="464"/>
    </location>
</feature>
<dbReference type="CDD" id="cd17352">
    <property type="entry name" value="MFS_MCT_SLC16"/>
    <property type="match status" value="1"/>
</dbReference>
<feature type="compositionally biased region" description="Basic and acidic residues" evidence="3">
    <location>
        <begin position="1"/>
        <end position="13"/>
    </location>
</feature>
<feature type="region of interest" description="Disordered" evidence="3">
    <location>
        <begin position="1"/>
        <end position="64"/>
    </location>
</feature>
<dbReference type="InterPro" id="IPR050327">
    <property type="entry name" value="Proton-linked_MCT"/>
</dbReference>
<feature type="transmembrane region" description="Helical" evidence="4">
    <location>
        <begin position="349"/>
        <end position="370"/>
    </location>
</feature>
<comment type="caution">
    <text evidence="6">The sequence shown here is derived from an EMBL/GenBank/DDBJ whole genome shotgun (WGS) entry which is preliminary data.</text>
</comment>
<dbReference type="Gene3D" id="1.20.1250.20">
    <property type="entry name" value="MFS general substrate transporter like domains"/>
    <property type="match status" value="2"/>
</dbReference>
<comment type="similarity">
    <text evidence="2">Belongs to the major facilitator superfamily. Monocarboxylate porter (TC 2.A.1.13) family.</text>
</comment>
<feature type="transmembrane region" description="Helical" evidence="4">
    <location>
        <begin position="286"/>
        <end position="305"/>
    </location>
</feature>
<dbReference type="Pfam" id="PF07690">
    <property type="entry name" value="MFS_1"/>
    <property type="match status" value="1"/>
</dbReference>
<feature type="transmembrane region" description="Helical" evidence="4">
    <location>
        <begin position="376"/>
        <end position="398"/>
    </location>
</feature>
<dbReference type="GO" id="GO:0022857">
    <property type="term" value="F:transmembrane transporter activity"/>
    <property type="evidence" value="ECO:0007669"/>
    <property type="project" value="InterPro"/>
</dbReference>
<feature type="transmembrane region" description="Helical" evidence="4">
    <location>
        <begin position="172"/>
        <end position="197"/>
    </location>
</feature>
<dbReference type="EMBL" id="JAULSY010000104">
    <property type="protein sequence ID" value="KAK0665681.1"/>
    <property type="molecule type" value="Genomic_DNA"/>
</dbReference>
<dbReference type="AlphaFoldDB" id="A0AA40D8I1"/>
<dbReference type="InterPro" id="IPR036259">
    <property type="entry name" value="MFS_trans_sf"/>
</dbReference>
<accession>A0AA40D8I1</accession>
<sequence length="508" mass="54177">MAASHTDADRPLAQRDSATTLAPSVPPTATSPVPKLDPQFDNPKEPTHTTGSLEKPPPNVAAAAVESGAPDGGYGWVCTFCSFMIHANTWGIGAPWGIFLDRYVSQGTFAQVGKFEYAIIGGLAMALALMVAPLANRCKRALGTRGTIVLGSVITSAGIFASSAASEVWHLVLSYGVCYGLGMGIVYIPTLSVVGPWFSTHRSLAVGIATAGSGFGGLGYSLLAGKLIATYGIPWTWRIMSFMMFFCNFICGLLVRESPVTKSPADNTPASKPSSFSFRIFTRPQVVLILIWGFIVELGYVSLFFSLPSHATSLGLDLNQGSTVQALMSLGIGIGRPCVGWVSDKHGRINTALFMTLFCGLISVTLWTHARSYAPLLVFAFLSGISSGTFWSTANPIVTEVVGLRDSSATYSAVCLVMALPATFGEAIALQFVDENRTDNAKFWPSQVYVGCTYFAGATALLMLRGWRVWQLQKNSGLVEDPEAAGIVTAKGGYGWMKPRMLVKGVRV</sequence>
<feature type="transmembrane region" description="Helical" evidence="4">
    <location>
        <begin position="204"/>
        <end position="223"/>
    </location>
</feature>
<feature type="transmembrane region" description="Helical" evidence="4">
    <location>
        <begin position="147"/>
        <end position="166"/>
    </location>
</feature>
<keyword evidence="4" id="KW-0812">Transmembrane</keyword>
<dbReference type="InterPro" id="IPR020846">
    <property type="entry name" value="MFS_dom"/>
</dbReference>
<keyword evidence="7" id="KW-1185">Reference proteome</keyword>
<feature type="compositionally biased region" description="Low complexity" evidence="3">
    <location>
        <begin position="17"/>
        <end position="34"/>
    </location>
</feature>
<organism evidence="6 7">
    <name type="scientific">Cercophora samala</name>
    <dbReference type="NCBI Taxonomy" id="330535"/>
    <lineage>
        <taxon>Eukaryota</taxon>
        <taxon>Fungi</taxon>
        <taxon>Dikarya</taxon>
        <taxon>Ascomycota</taxon>
        <taxon>Pezizomycotina</taxon>
        <taxon>Sordariomycetes</taxon>
        <taxon>Sordariomycetidae</taxon>
        <taxon>Sordariales</taxon>
        <taxon>Lasiosphaeriaceae</taxon>
        <taxon>Cercophora</taxon>
    </lineage>
</organism>
<name>A0AA40D8I1_9PEZI</name>
<dbReference type="Proteomes" id="UP001174997">
    <property type="component" value="Unassembled WGS sequence"/>
</dbReference>
<keyword evidence="4" id="KW-1133">Transmembrane helix</keyword>
<keyword evidence="4" id="KW-0472">Membrane</keyword>
<evidence type="ECO:0000313" key="7">
    <source>
        <dbReference type="Proteomes" id="UP001174997"/>
    </source>
</evidence>
<evidence type="ECO:0000256" key="1">
    <source>
        <dbReference type="ARBA" id="ARBA00004141"/>
    </source>
</evidence>
<comment type="subcellular location">
    <subcellularLocation>
        <location evidence="1">Membrane</location>
        <topology evidence="1">Multi-pass membrane protein</topology>
    </subcellularLocation>
</comment>
<dbReference type="GO" id="GO:0016020">
    <property type="term" value="C:membrane"/>
    <property type="evidence" value="ECO:0007669"/>
    <property type="project" value="UniProtKB-SubCell"/>
</dbReference>
<dbReference type="SUPFAM" id="SSF103473">
    <property type="entry name" value="MFS general substrate transporter"/>
    <property type="match status" value="1"/>
</dbReference>
<feature type="transmembrane region" description="Helical" evidence="4">
    <location>
        <begin position="325"/>
        <end position="342"/>
    </location>
</feature>
<evidence type="ECO:0000256" key="3">
    <source>
        <dbReference type="SAM" id="MobiDB-lite"/>
    </source>
</evidence>
<dbReference type="PROSITE" id="PS50850">
    <property type="entry name" value="MFS"/>
    <property type="match status" value="1"/>
</dbReference>
<evidence type="ECO:0000259" key="5">
    <source>
        <dbReference type="PROSITE" id="PS50850"/>
    </source>
</evidence>
<dbReference type="PANTHER" id="PTHR11360:SF315">
    <property type="entry name" value="TRANSPORTER MCH2-RELATED"/>
    <property type="match status" value="1"/>
</dbReference>
<reference evidence="6" key="1">
    <citation type="submission" date="2023-06" db="EMBL/GenBank/DDBJ databases">
        <title>Genome-scale phylogeny and comparative genomics of the fungal order Sordariales.</title>
        <authorList>
            <consortium name="Lawrence Berkeley National Laboratory"/>
            <person name="Hensen N."/>
            <person name="Bonometti L."/>
            <person name="Westerberg I."/>
            <person name="Brannstrom I.O."/>
            <person name="Guillou S."/>
            <person name="Cros-Aarteil S."/>
            <person name="Calhoun S."/>
            <person name="Haridas S."/>
            <person name="Kuo A."/>
            <person name="Mondo S."/>
            <person name="Pangilinan J."/>
            <person name="Riley R."/>
            <person name="Labutti K."/>
            <person name="Andreopoulos B."/>
            <person name="Lipzen A."/>
            <person name="Chen C."/>
            <person name="Yanf M."/>
            <person name="Daum C."/>
            <person name="Ng V."/>
            <person name="Clum A."/>
            <person name="Steindorff A."/>
            <person name="Ohm R."/>
            <person name="Martin F."/>
            <person name="Silar P."/>
            <person name="Natvig D."/>
            <person name="Lalanne C."/>
            <person name="Gautier V."/>
            <person name="Ament-Velasquez S.L."/>
            <person name="Kruys A."/>
            <person name="Hutchinson M.I."/>
            <person name="Powell A.J."/>
            <person name="Barry K."/>
            <person name="Miller A.N."/>
            <person name="Grigoriev I.V."/>
            <person name="Debuchy R."/>
            <person name="Gladieux P."/>
            <person name="Thoren M.H."/>
            <person name="Johannesson H."/>
        </authorList>
    </citation>
    <scope>NUCLEOTIDE SEQUENCE</scope>
    <source>
        <strain evidence="6">CBS 307.81</strain>
    </source>
</reference>
<evidence type="ECO:0000256" key="2">
    <source>
        <dbReference type="ARBA" id="ARBA00006727"/>
    </source>
</evidence>
<dbReference type="InterPro" id="IPR011701">
    <property type="entry name" value="MFS"/>
</dbReference>
<feature type="transmembrane region" description="Helical" evidence="4">
    <location>
        <begin position="410"/>
        <end position="432"/>
    </location>
</feature>
<gene>
    <name evidence="6" type="ORF">QBC41DRAFT_282400</name>
</gene>
<feature type="transmembrane region" description="Helical" evidence="4">
    <location>
        <begin position="235"/>
        <end position="255"/>
    </location>
</feature>
<evidence type="ECO:0000313" key="6">
    <source>
        <dbReference type="EMBL" id="KAK0665681.1"/>
    </source>
</evidence>
<protein>
    <submittedName>
        <fullName evidence="6">Monocarboxylate transporter</fullName>
    </submittedName>
</protein>
<feature type="domain" description="Major facilitator superfamily (MFS) profile" evidence="5">
    <location>
        <begin position="285"/>
        <end position="508"/>
    </location>
</feature>
<feature type="transmembrane region" description="Helical" evidence="4">
    <location>
        <begin position="115"/>
        <end position="135"/>
    </location>
</feature>
<proteinExistence type="inferred from homology"/>
<evidence type="ECO:0000256" key="4">
    <source>
        <dbReference type="SAM" id="Phobius"/>
    </source>
</evidence>
<dbReference type="PANTHER" id="PTHR11360">
    <property type="entry name" value="MONOCARBOXYLATE TRANSPORTER"/>
    <property type="match status" value="1"/>
</dbReference>